<evidence type="ECO:0000256" key="3">
    <source>
        <dbReference type="ARBA" id="ARBA00016116"/>
    </source>
</evidence>
<dbReference type="GO" id="GO:0016491">
    <property type="term" value="F:oxidoreductase activity"/>
    <property type="evidence" value="ECO:0007669"/>
    <property type="project" value="InterPro"/>
</dbReference>
<dbReference type="InterPro" id="IPR016174">
    <property type="entry name" value="Di-haem_cyt_TM"/>
</dbReference>
<proteinExistence type="predicted"/>
<dbReference type="InterPro" id="IPR036150">
    <property type="entry name" value="Cyt_b/b6_C_sf"/>
</dbReference>
<keyword evidence="7" id="KW-1133">Transmembrane helix</keyword>
<feature type="transmembrane region" description="Helical" evidence="7">
    <location>
        <begin position="174"/>
        <end position="195"/>
    </location>
</feature>
<dbReference type="STRING" id="402596.SAMN04489844_3785"/>
<keyword evidence="7" id="KW-0472">Membrane</keyword>
<accession>A0A1H4YB11</accession>
<reference evidence="10" key="1">
    <citation type="submission" date="2016-10" db="EMBL/GenBank/DDBJ databases">
        <authorList>
            <person name="Varghese N."/>
            <person name="Submissions S."/>
        </authorList>
    </citation>
    <scope>NUCLEOTIDE SEQUENCE [LARGE SCALE GENOMIC DNA]</scope>
    <source>
        <strain evidence="10">DSM 22017</strain>
    </source>
</reference>
<gene>
    <name evidence="9" type="ORF">SAMN04489844_3785</name>
</gene>
<feature type="transmembrane region" description="Helical" evidence="7">
    <location>
        <begin position="372"/>
        <end position="393"/>
    </location>
</feature>
<dbReference type="AlphaFoldDB" id="A0A1H4YB11"/>
<evidence type="ECO:0000313" key="10">
    <source>
        <dbReference type="Proteomes" id="UP000198742"/>
    </source>
</evidence>
<evidence type="ECO:0000256" key="2">
    <source>
        <dbReference type="ARBA" id="ARBA00012951"/>
    </source>
</evidence>
<feature type="transmembrane region" description="Helical" evidence="7">
    <location>
        <begin position="284"/>
        <end position="310"/>
    </location>
</feature>
<dbReference type="SUPFAM" id="SSF81648">
    <property type="entry name" value="a domain/subunit of cytochrome bc1 complex (Ubiquinol-cytochrome c reductase)"/>
    <property type="match status" value="1"/>
</dbReference>
<feature type="transmembrane region" description="Helical" evidence="7">
    <location>
        <begin position="338"/>
        <end position="360"/>
    </location>
</feature>
<name>A0A1H4YB11_9ACTN</name>
<dbReference type="GO" id="GO:0016020">
    <property type="term" value="C:membrane"/>
    <property type="evidence" value="ECO:0007669"/>
    <property type="project" value="InterPro"/>
</dbReference>
<feature type="domain" description="Cytochrome b/b6 N-terminal region profile" evidence="8">
    <location>
        <begin position="1"/>
        <end position="205"/>
    </location>
</feature>
<sequence>MADLRLTYLLGAISIGCFTVLVVTGGLLMTWFDASSEPVAYDGSYAPMRGVEVSEAYASVLHISFDVRAGLVIRQAHHWAALLLPASLMLQLTATYFHGGFRRPRRAAWVLLCTAFLAALGAGWSGYGLPDDQLSGTGLRIFEGILRGLPVVGSYASFVVFGGEFPGRIIENLYPLHVVVFPVLAAISLGLRGLLLRRTPDHVRTGAVRERPVPVAVARLVALGIGFLATGWIVLMAGLFAVNPVWRYGPASGSRASAGSQPDWYTGFLDGALRLAPSNWDAMIAGWTVPLGVLVPQAVAGGLVAAIFLWPFLEPRLVRSGSTPETSDRPRDHPTRTAFGVAGLTLFTTLLVAGASDWIAIQLHIAFEIQVYVLRVAVLAGPFAAFVVAKLVCRGLVAHECEVRAHGAGPHALVRDPAGGYADVPVSGTEDRTGTGDDDGTVARRHVG</sequence>
<dbReference type="EMBL" id="FNRT01000002">
    <property type="protein sequence ID" value="SED15196.1"/>
    <property type="molecule type" value="Genomic_DNA"/>
</dbReference>
<dbReference type="EC" id="7.1.1.8" evidence="2"/>
<keyword evidence="10" id="KW-1185">Reference proteome</keyword>
<feature type="region of interest" description="Disordered" evidence="6">
    <location>
        <begin position="424"/>
        <end position="448"/>
    </location>
</feature>
<dbReference type="PROSITE" id="PS51002">
    <property type="entry name" value="CYTB_NTER"/>
    <property type="match status" value="1"/>
</dbReference>
<dbReference type="Pfam" id="PF13631">
    <property type="entry name" value="Cytochrom_B_N_2"/>
    <property type="match status" value="1"/>
</dbReference>
<dbReference type="PANTHER" id="PTHR19271:SF16">
    <property type="entry name" value="CYTOCHROME B"/>
    <property type="match status" value="1"/>
</dbReference>
<evidence type="ECO:0000256" key="1">
    <source>
        <dbReference type="ARBA" id="ARBA00001971"/>
    </source>
</evidence>
<dbReference type="OrthoDB" id="9804503at2"/>
<evidence type="ECO:0000256" key="5">
    <source>
        <dbReference type="ARBA" id="ARBA00029568"/>
    </source>
</evidence>
<evidence type="ECO:0000256" key="4">
    <source>
        <dbReference type="ARBA" id="ARBA00029351"/>
    </source>
</evidence>
<feature type="transmembrane region" description="Helical" evidence="7">
    <location>
        <begin position="109"/>
        <end position="127"/>
    </location>
</feature>
<dbReference type="PANTHER" id="PTHR19271">
    <property type="entry name" value="CYTOCHROME B"/>
    <property type="match status" value="1"/>
</dbReference>
<dbReference type="SUPFAM" id="SSF81342">
    <property type="entry name" value="Transmembrane di-heme cytochromes"/>
    <property type="match status" value="1"/>
</dbReference>
<comment type="catalytic activity">
    <reaction evidence="4">
        <text>a quinol + 2 Fe(III)-[cytochrome c](out) = a quinone + 2 Fe(II)-[cytochrome c](out) + 2 H(+)(out)</text>
        <dbReference type="Rhea" id="RHEA:11484"/>
        <dbReference type="Rhea" id="RHEA-COMP:10350"/>
        <dbReference type="Rhea" id="RHEA-COMP:14399"/>
        <dbReference type="ChEBI" id="CHEBI:15378"/>
        <dbReference type="ChEBI" id="CHEBI:24646"/>
        <dbReference type="ChEBI" id="CHEBI:29033"/>
        <dbReference type="ChEBI" id="CHEBI:29034"/>
        <dbReference type="ChEBI" id="CHEBI:132124"/>
        <dbReference type="EC" id="7.1.1.8"/>
    </reaction>
</comment>
<feature type="transmembrane region" description="Helical" evidence="7">
    <location>
        <begin position="7"/>
        <end position="32"/>
    </location>
</feature>
<evidence type="ECO:0000259" key="8">
    <source>
        <dbReference type="PROSITE" id="PS51002"/>
    </source>
</evidence>
<dbReference type="GO" id="GO:0022904">
    <property type="term" value="P:respiratory electron transport chain"/>
    <property type="evidence" value="ECO:0007669"/>
    <property type="project" value="InterPro"/>
</dbReference>
<dbReference type="GO" id="GO:0008121">
    <property type="term" value="F:quinol-cytochrome-c reductase activity"/>
    <property type="evidence" value="ECO:0007669"/>
    <property type="project" value="UniProtKB-EC"/>
</dbReference>
<protein>
    <recommendedName>
        <fullName evidence="3">Cytochrome bc1 complex cytochrome b subunit</fullName>
        <ecNumber evidence="2">7.1.1.8</ecNumber>
    </recommendedName>
    <alternativeName>
        <fullName evidence="5">Cytochrome bc1 reductase complex subunit QcrB</fullName>
    </alternativeName>
</protein>
<dbReference type="InterPro" id="IPR005797">
    <property type="entry name" value="Cyt_b/b6_N"/>
</dbReference>
<evidence type="ECO:0000313" key="9">
    <source>
        <dbReference type="EMBL" id="SED15196.1"/>
    </source>
</evidence>
<dbReference type="RefSeq" id="WP_090971069.1">
    <property type="nucleotide sequence ID" value="NZ_FNRT01000002.1"/>
</dbReference>
<dbReference type="PROSITE" id="PS51257">
    <property type="entry name" value="PROKAR_LIPOPROTEIN"/>
    <property type="match status" value="1"/>
</dbReference>
<dbReference type="Proteomes" id="UP000198742">
    <property type="component" value="Unassembled WGS sequence"/>
</dbReference>
<feature type="transmembrane region" description="Helical" evidence="7">
    <location>
        <begin position="216"/>
        <end position="242"/>
    </location>
</feature>
<keyword evidence="7" id="KW-0812">Transmembrane</keyword>
<comment type="cofactor">
    <cofactor evidence="1">
        <name>heme</name>
        <dbReference type="ChEBI" id="CHEBI:30413"/>
    </cofactor>
</comment>
<dbReference type="InterPro" id="IPR027387">
    <property type="entry name" value="Cytb/b6-like_sf"/>
</dbReference>
<evidence type="ECO:0000256" key="6">
    <source>
        <dbReference type="SAM" id="MobiDB-lite"/>
    </source>
</evidence>
<organism evidence="9 10">
    <name type="scientific">Nocardioides exalbidus</name>
    <dbReference type="NCBI Taxonomy" id="402596"/>
    <lineage>
        <taxon>Bacteria</taxon>
        <taxon>Bacillati</taxon>
        <taxon>Actinomycetota</taxon>
        <taxon>Actinomycetes</taxon>
        <taxon>Propionibacteriales</taxon>
        <taxon>Nocardioidaceae</taxon>
        <taxon>Nocardioides</taxon>
    </lineage>
</organism>
<evidence type="ECO:0000256" key="7">
    <source>
        <dbReference type="SAM" id="Phobius"/>
    </source>
</evidence>
<dbReference type="Gene3D" id="1.20.810.10">
    <property type="entry name" value="Cytochrome Bc1 Complex, Chain C"/>
    <property type="match status" value="1"/>
</dbReference>
<feature type="transmembrane region" description="Helical" evidence="7">
    <location>
        <begin position="76"/>
        <end position="97"/>
    </location>
</feature>